<feature type="repeat" description="TPR" evidence="3">
    <location>
        <begin position="619"/>
        <end position="652"/>
    </location>
</feature>
<reference evidence="4" key="2">
    <citation type="submission" date="2014-06" db="EMBL/GenBank/DDBJ databases">
        <authorList>
            <person name="Aslett M."/>
        </authorList>
    </citation>
    <scope>NUCLEOTIDE SEQUENCE</scope>
</reference>
<dbReference type="SMART" id="SM00028">
    <property type="entry name" value="TPR"/>
    <property type="match status" value="4"/>
</dbReference>
<dbReference type="SUPFAM" id="SSF48452">
    <property type="entry name" value="TPR-like"/>
    <property type="match status" value="3"/>
</dbReference>
<dbReference type="PANTHER" id="PTHR15704:SF7">
    <property type="entry name" value="SUPERKILLER COMPLEX PROTEIN 3"/>
    <property type="match status" value="1"/>
</dbReference>
<keyword evidence="1" id="KW-0677">Repeat</keyword>
<evidence type="ECO:0000313" key="4">
    <source>
        <dbReference type="EMBL" id="CDS17660.1"/>
    </source>
</evidence>
<reference evidence="4 5" key="1">
    <citation type="journal article" date="2013" name="Nature">
        <title>The genomes of four tapeworm species reveal adaptations to parasitism.</title>
        <authorList>
            <person name="Tsai I.J."/>
            <person name="Zarowiecki M."/>
            <person name="Holroyd N."/>
            <person name="Garciarrubio A."/>
            <person name="Sanchez-Flores A."/>
            <person name="Brooks K.L."/>
            <person name="Tracey A."/>
            <person name="Bobes R.J."/>
            <person name="Fragoso G."/>
            <person name="Sciutto E."/>
            <person name="Aslett M."/>
            <person name="Beasley H."/>
            <person name="Bennett H.M."/>
            <person name="Cai J."/>
            <person name="Camicia F."/>
            <person name="Clark R."/>
            <person name="Cucher M."/>
            <person name="De Silva N."/>
            <person name="Day T.A."/>
            <person name="Deplazes P."/>
            <person name="Estrada K."/>
            <person name="Fernandez C."/>
            <person name="Holland P.W."/>
            <person name="Hou J."/>
            <person name="Hu S."/>
            <person name="Huckvale T."/>
            <person name="Hung S.S."/>
            <person name="Kamenetzky L."/>
            <person name="Keane J.A."/>
            <person name="Kiss F."/>
            <person name="Koziol U."/>
            <person name="Lambert O."/>
            <person name="Liu K."/>
            <person name="Luo X."/>
            <person name="Luo Y."/>
            <person name="Macchiaroli N."/>
            <person name="Nichol S."/>
            <person name="Paps J."/>
            <person name="Parkinson J."/>
            <person name="Pouchkina-Stantcheva N."/>
            <person name="Riddiford N."/>
            <person name="Rosenzvit M."/>
            <person name="Salinas G."/>
            <person name="Wasmuth J.D."/>
            <person name="Zamanian M."/>
            <person name="Zheng Y."/>
            <person name="Cai X."/>
            <person name="Soberon X."/>
            <person name="Olson P.D."/>
            <person name="Laclette J.P."/>
            <person name="Brehm K."/>
            <person name="Berriman M."/>
            <person name="Garciarrubio A."/>
            <person name="Bobes R.J."/>
            <person name="Fragoso G."/>
            <person name="Sanchez-Flores A."/>
            <person name="Estrada K."/>
            <person name="Cevallos M.A."/>
            <person name="Morett E."/>
            <person name="Gonzalez V."/>
            <person name="Portillo T."/>
            <person name="Ochoa-Leyva A."/>
            <person name="Jose M.V."/>
            <person name="Sciutto E."/>
            <person name="Landa A."/>
            <person name="Jimenez L."/>
            <person name="Valdes V."/>
            <person name="Carrero J.C."/>
            <person name="Larralde C."/>
            <person name="Morales-Montor J."/>
            <person name="Limon-Lason J."/>
            <person name="Soberon X."/>
            <person name="Laclette J.P."/>
        </authorList>
    </citation>
    <scope>NUCLEOTIDE SEQUENCE [LARGE SCALE GENOMIC DNA]</scope>
</reference>
<evidence type="ECO:0000256" key="1">
    <source>
        <dbReference type="ARBA" id="ARBA00022737"/>
    </source>
</evidence>
<dbReference type="OrthoDB" id="421075at2759"/>
<name>A0A068WD47_ECHGR</name>
<evidence type="ECO:0000256" key="3">
    <source>
        <dbReference type="PROSITE-ProRule" id="PRU00339"/>
    </source>
</evidence>
<evidence type="ECO:0000256" key="2">
    <source>
        <dbReference type="ARBA" id="ARBA00022803"/>
    </source>
</evidence>
<reference evidence="6" key="3">
    <citation type="submission" date="2020-10" db="UniProtKB">
        <authorList>
            <consortium name="WormBaseParasite"/>
        </authorList>
    </citation>
    <scope>IDENTIFICATION</scope>
</reference>
<gene>
    <name evidence="4" type="ORF">EgrG_001042300</name>
</gene>
<dbReference type="InterPro" id="IPR039226">
    <property type="entry name" value="Ski3/TTC37"/>
</dbReference>
<sequence>MNVNTKAVTRKAKELFQQKSFDACLKELQPILDGEGGKNIACLLLASACYDNLGKEDKAVDTVYKVLSLDNKNPTAWHGLSKFCLKNSNRFYSLAVQCFMHLIPHYTSEGIAKKRLECLTNLIQILVRYRLELPPGLPQLRESCSLVLASDNADSFALEASIRLLVESAIFLPFSEDEKIFGCFTVSFTGLNEKQTDLILLKTYTERLSSCVDSGSDTAYFTLALAESFLETCQALNEGYFDDLRQPFVRLQELSVRGLKVGERWHRQGFLDVHISALSAIIAYALNDFIRCDFILRDLMDFCRSSYAQVAKDITQFTTFPNAPPSTLTDFLTPRLLYTPVRLFGDSLPQDQTPLHRVFGWAGCLLLSNAAKSNFRHLLVPSISLYSTECLGAKEKLTWPLPQAVLFTECCLLIDDTTNLQHFVNFSSSPSGLLESYSVEVSIRAKLVKFWLSLRCRDLDQLAILQEILSLGDAIDIGFPAHNHNLAGWLLLKLPSASVDAILDHFNRGIKSDKNYFVNYLNIGHAFRLRKQDYVRALQAFRRSWQLVPGHPQIAHPLASTFCKLGKIEDAYEVYKKTDHKLFTPAMCLNYGLVALHLKKLTECVPALQRAVRSQPMNPLVWEILGESYMARGSFGIALQSLEKAIQLDSNRLMSHILYAQACTALSDYSTALTAYSRVVELLKHQKLHSLSLLANKGLIELNVKLAAQDLNSGMRTTAIHYIETALSYGSSILLCMPTSIPQWLWYHIGYALSLLLAFHDANLKVRVPKVFVSLLRHPPKSGEDKTICLLGITSCIDISSIMLSLFLKSSTDAAVGRETLLAWICLGLLELSRANYTQTGDEGEVARPLFGKFMCFTKASQRYLLQSEACFLRALQVCKQLQPGNDQLAALAWFGMGSVLALGGDLVARQSAYCFAMAFSLCGQFLHAGVSLASKLLEINRKQDARRVLDVCQRKDFQHHGYWLVMAQLASVNSQQTASVTKFGEPGETQYLLQSVSCGFNLDAMWHILPRVFQSFKRSSTTEASGYDEESIKWSRLTAAEYLNRCLAFYPNDYRQWHDRGLLLHLSGLPHPAHYCLRRAYDLLSVFTPTDYERLTVKAHYFLSSCSQGKLDQSLCEEFQALAADSPVGCGVCAATALANLFKGNSDATRNSLVRAYRAAGMEVTLGSLSCLAPALLHAALPSEVEGLWEELSSFSVDPIRRLVIAEGLHVKPPSLALHHLSAFLSHPSYGYEYFLFQFRNSSTTEHIRHLLTLSKTWALLRPDSEPVWTLLAATLRLYSRLQGVKPKSRVAAREGAVASLLSAFTVRSPDPTSETLTQELVHFVKSTTPSERSVLKSLKPLVLICALFFPYVCGVIEALYCV</sequence>
<dbReference type="GO" id="GO:0006401">
    <property type="term" value="P:RNA catabolic process"/>
    <property type="evidence" value="ECO:0007669"/>
    <property type="project" value="InterPro"/>
</dbReference>
<evidence type="ECO:0000313" key="5">
    <source>
        <dbReference type="Proteomes" id="UP000492820"/>
    </source>
</evidence>
<protein>
    <submittedName>
        <fullName evidence="4 6">Tetratricopeptide repeat protein 37</fullName>
    </submittedName>
</protein>
<dbReference type="InterPro" id="IPR011990">
    <property type="entry name" value="TPR-like_helical_dom_sf"/>
</dbReference>
<organism evidence="4">
    <name type="scientific">Echinococcus granulosus</name>
    <name type="common">Hydatid tapeworm</name>
    <dbReference type="NCBI Taxonomy" id="6210"/>
    <lineage>
        <taxon>Eukaryota</taxon>
        <taxon>Metazoa</taxon>
        <taxon>Spiralia</taxon>
        <taxon>Lophotrochozoa</taxon>
        <taxon>Platyhelminthes</taxon>
        <taxon>Cestoda</taxon>
        <taxon>Eucestoda</taxon>
        <taxon>Cyclophyllidea</taxon>
        <taxon>Taeniidae</taxon>
        <taxon>Echinococcus</taxon>
        <taxon>Echinococcus granulosus group</taxon>
    </lineage>
</organism>
<proteinExistence type="predicted"/>
<dbReference type="PROSITE" id="PS50005">
    <property type="entry name" value="TPR"/>
    <property type="match status" value="1"/>
</dbReference>
<dbReference type="Gene3D" id="1.25.40.10">
    <property type="entry name" value="Tetratricopeptide repeat domain"/>
    <property type="match status" value="4"/>
</dbReference>
<evidence type="ECO:0000313" key="6">
    <source>
        <dbReference type="WBParaSite" id="EgrG_001042300"/>
    </source>
</evidence>
<dbReference type="InterPro" id="IPR019734">
    <property type="entry name" value="TPR_rpt"/>
</dbReference>
<dbReference type="GO" id="GO:0055087">
    <property type="term" value="C:Ski complex"/>
    <property type="evidence" value="ECO:0007669"/>
    <property type="project" value="InterPro"/>
</dbReference>
<keyword evidence="2 3" id="KW-0802">TPR repeat</keyword>
<dbReference type="Pfam" id="PF13432">
    <property type="entry name" value="TPR_16"/>
    <property type="match status" value="1"/>
</dbReference>
<dbReference type="PANTHER" id="PTHR15704">
    <property type="entry name" value="SUPERKILLER 3 PROTEIN-RELATED"/>
    <property type="match status" value="1"/>
</dbReference>
<dbReference type="Proteomes" id="UP000492820">
    <property type="component" value="Unassembled WGS sequence"/>
</dbReference>
<dbReference type="WBParaSite" id="EgrG_001042300">
    <property type="protein sequence ID" value="EgrG_001042300"/>
    <property type="gene ID" value="EgrG_001042300"/>
</dbReference>
<dbReference type="EMBL" id="LK028577">
    <property type="protein sequence ID" value="CDS17660.1"/>
    <property type="molecule type" value="Genomic_DNA"/>
</dbReference>
<accession>A0A068WD47</accession>